<feature type="transmembrane region" description="Helical" evidence="1">
    <location>
        <begin position="25"/>
        <end position="43"/>
    </location>
</feature>
<dbReference type="PATRIC" id="fig|55802.8.peg.2164"/>
<evidence type="ECO:0000313" key="3">
    <source>
        <dbReference type="Proteomes" id="UP000066042"/>
    </source>
</evidence>
<organism evidence="2 3">
    <name type="scientific">Thermococcus barophilus</name>
    <dbReference type="NCBI Taxonomy" id="55802"/>
    <lineage>
        <taxon>Archaea</taxon>
        <taxon>Methanobacteriati</taxon>
        <taxon>Methanobacteriota</taxon>
        <taxon>Thermococci</taxon>
        <taxon>Thermococcales</taxon>
        <taxon>Thermococcaceae</taxon>
        <taxon>Thermococcus</taxon>
    </lineage>
</organism>
<keyword evidence="1" id="KW-0812">Transmembrane</keyword>
<dbReference type="AlphaFoldDB" id="A0A0S1XEA0"/>
<evidence type="ECO:0000256" key="1">
    <source>
        <dbReference type="SAM" id="Phobius"/>
    </source>
</evidence>
<gene>
    <name evidence="2" type="ORF">TBCH5v1_2182</name>
</gene>
<protein>
    <submittedName>
        <fullName evidence="2">Uncharacterized protein</fullName>
    </submittedName>
</protein>
<accession>A0A0S1XEA0</accession>
<dbReference type="Proteomes" id="UP000066042">
    <property type="component" value="Chromosome"/>
</dbReference>
<proteinExistence type="predicted"/>
<reference evidence="2 3" key="1">
    <citation type="journal article" date="2016" name="Genome Announc.">
        <title>Complete genome sequence of the hyperthermophilic and piezophilic archaeon Thermococcus barophilus Ch5, capable of growth at the expense of hydrogenogenesis from carbon monoxide and formate.</title>
        <authorList>
            <person name="Oger P."/>
            <person name="Sokolova T.G."/>
            <person name="Kozhevnikova D.A."/>
            <person name="Taranov E.A."/>
            <person name="Vannier P."/>
            <person name="Lee H.S."/>
            <person name="Kwon K.K."/>
            <person name="Kang S.G."/>
            <person name="Lee J.H."/>
            <person name="Bonch-Osmolovskaya E.A."/>
            <person name="Lebedinsky A.V."/>
        </authorList>
    </citation>
    <scope>NUCLEOTIDE SEQUENCE [LARGE SCALE GENOMIC DNA]</scope>
    <source>
        <strain evidence="3">Ch5</strain>
    </source>
</reference>
<sequence length="46" mass="4810">MGGVLSLLIIGGVLSVYSNNAFVIASYAFFGLVLTLLLLTSAFQKS</sequence>
<evidence type="ECO:0000313" key="2">
    <source>
        <dbReference type="EMBL" id="ALM76081.1"/>
    </source>
</evidence>
<dbReference type="STRING" id="55802.TBCH5v1_2182"/>
<name>A0A0S1XEA0_THEBA</name>
<keyword evidence="1" id="KW-1133">Transmembrane helix</keyword>
<keyword evidence="1" id="KW-0472">Membrane</keyword>
<dbReference type="EMBL" id="CP013050">
    <property type="protein sequence ID" value="ALM76081.1"/>
    <property type="molecule type" value="Genomic_DNA"/>
</dbReference>